<proteinExistence type="predicted"/>
<organism evidence="2 3">
    <name type="scientific">Actinomadura viridis</name>
    <dbReference type="NCBI Taxonomy" id="58110"/>
    <lineage>
        <taxon>Bacteria</taxon>
        <taxon>Bacillati</taxon>
        <taxon>Actinomycetota</taxon>
        <taxon>Actinomycetes</taxon>
        <taxon>Streptosporangiales</taxon>
        <taxon>Thermomonosporaceae</taxon>
        <taxon>Actinomadura</taxon>
    </lineage>
</organism>
<dbReference type="RefSeq" id="WP_231403813.1">
    <property type="nucleotide sequence ID" value="NZ_JADOUA010000001.1"/>
</dbReference>
<sequence length="258" mass="29240">MSIVLIYPASGTECLSRDRPRRISSPDLLGGVAGEPGDGRRDTTSATTGRTYRSRIHLEFATYCGPLKGIFADRSMAAPPQGHNLGGQRARTAAIEMSEQEAAVEDRGDDRSPEELEETWLPVLEEQYRSMTALVMGRMEGWRKQWRPATPGELTEMLDMLLHFEQHLSGFTPLAHHLLDSGRPRLPGRLSEMLKDVHDTKEIVISMYQDTVGAYRRMAQVQAGTARQWADTQQQVLQDRRQAFDQQFRQWHQNYISG</sequence>
<dbReference type="AlphaFoldDB" id="A0A931DH65"/>
<protein>
    <submittedName>
        <fullName evidence="2">Uncharacterized protein</fullName>
    </submittedName>
</protein>
<evidence type="ECO:0000313" key="3">
    <source>
        <dbReference type="Proteomes" id="UP000614047"/>
    </source>
</evidence>
<evidence type="ECO:0000256" key="1">
    <source>
        <dbReference type="SAM" id="MobiDB-lite"/>
    </source>
</evidence>
<accession>A0A931DH65</accession>
<dbReference type="EMBL" id="JADOUA010000001">
    <property type="protein sequence ID" value="MBG6089212.1"/>
    <property type="molecule type" value="Genomic_DNA"/>
</dbReference>
<feature type="region of interest" description="Disordered" evidence="1">
    <location>
        <begin position="16"/>
        <end position="50"/>
    </location>
</feature>
<comment type="caution">
    <text evidence="2">The sequence shown here is derived from an EMBL/GenBank/DDBJ whole genome shotgun (WGS) entry which is preliminary data.</text>
</comment>
<gene>
    <name evidence="2" type="ORF">IW256_003325</name>
</gene>
<dbReference type="Proteomes" id="UP000614047">
    <property type="component" value="Unassembled WGS sequence"/>
</dbReference>
<reference evidence="2" key="1">
    <citation type="submission" date="2020-11" db="EMBL/GenBank/DDBJ databases">
        <title>Sequencing the genomes of 1000 actinobacteria strains.</title>
        <authorList>
            <person name="Klenk H.-P."/>
        </authorList>
    </citation>
    <scope>NUCLEOTIDE SEQUENCE</scope>
    <source>
        <strain evidence="2">DSM 43175</strain>
    </source>
</reference>
<name>A0A931DH65_9ACTN</name>
<evidence type="ECO:0000313" key="2">
    <source>
        <dbReference type="EMBL" id="MBG6089212.1"/>
    </source>
</evidence>
<keyword evidence="3" id="KW-1185">Reference proteome</keyword>